<feature type="transmembrane region" description="Helical" evidence="8">
    <location>
        <begin position="214"/>
        <end position="231"/>
    </location>
</feature>
<evidence type="ECO:0000256" key="8">
    <source>
        <dbReference type="SAM" id="Phobius"/>
    </source>
</evidence>
<dbReference type="PANTHER" id="PTHR45665:SF26">
    <property type="entry name" value="AQUAPORIN TIP4-1"/>
    <property type="match status" value="1"/>
</dbReference>
<keyword evidence="9" id="KW-1185">Reference proteome</keyword>
<keyword evidence="4 8" id="KW-1133">Transmembrane helix</keyword>
<dbReference type="GO" id="GO:0016020">
    <property type="term" value="C:membrane"/>
    <property type="evidence" value="ECO:0007669"/>
    <property type="project" value="UniProtKB-SubCell"/>
</dbReference>
<feature type="transmembrane region" description="Helical" evidence="8">
    <location>
        <begin position="52"/>
        <end position="76"/>
    </location>
</feature>
<dbReference type="InParanoid" id="A0A6I9R0V1"/>
<dbReference type="FunFam" id="1.20.1080.10:FF:000002">
    <property type="entry name" value="Probable aquaporin TIP1-1"/>
    <property type="match status" value="1"/>
</dbReference>
<dbReference type="OrthoDB" id="3222at2759"/>
<evidence type="ECO:0000256" key="3">
    <source>
        <dbReference type="ARBA" id="ARBA00022692"/>
    </source>
</evidence>
<keyword evidence="5 8" id="KW-0472">Membrane</keyword>
<evidence type="ECO:0000256" key="5">
    <source>
        <dbReference type="ARBA" id="ARBA00023136"/>
    </source>
</evidence>
<comment type="subcellular location">
    <subcellularLocation>
        <location evidence="1">Membrane</location>
        <topology evidence="1">Multi-pass membrane protein</topology>
    </subcellularLocation>
</comment>
<sequence>MAKIAVGSREEVREPDCIRAVLAETILTFLFVFICVGAAMTAEKMTGGKDAIVGLMAVAVTNALVVAVMIAAGLHISGGHLNPAVTAGMALGGRITLFRSILYVAAQLLGSSVACFLLKYITGGMDTPVHSLGAGMVAVQGVIMETVLTFALLFSVYATILDPRKGIVAGLGPLFVGLVVGANILACGPFTGASMNPARSFGPALASQNWTNHWVYWVGPMIGSLLATFVYEHLFMADVDSNQDDGHRALNDSWLIK</sequence>
<dbReference type="InterPro" id="IPR023271">
    <property type="entry name" value="Aquaporin-like"/>
</dbReference>
<evidence type="ECO:0000256" key="7">
    <source>
        <dbReference type="RuleBase" id="RU000477"/>
    </source>
</evidence>
<dbReference type="PRINTS" id="PR00783">
    <property type="entry name" value="MINTRINSICP"/>
</dbReference>
<dbReference type="SUPFAM" id="SSF81338">
    <property type="entry name" value="Aquaporin-like"/>
    <property type="match status" value="1"/>
</dbReference>
<keyword evidence="2 7" id="KW-0813">Transport</keyword>
<dbReference type="RefSeq" id="XP_010917689.1">
    <property type="nucleotide sequence ID" value="XM_010919387.3"/>
</dbReference>
<name>A0A6I9R0V1_ELAGV</name>
<dbReference type="InterPro" id="IPR000425">
    <property type="entry name" value="MIP"/>
</dbReference>
<evidence type="ECO:0000256" key="2">
    <source>
        <dbReference type="ARBA" id="ARBA00022448"/>
    </source>
</evidence>
<feature type="transmembrane region" description="Helical" evidence="8">
    <location>
        <begin position="133"/>
        <end position="160"/>
    </location>
</feature>
<dbReference type="GO" id="GO:0015250">
    <property type="term" value="F:water channel activity"/>
    <property type="evidence" value="ECO:0007669"/>
    <property type="project" value="TreeGrafter"/>
</dbReference>
<feature type="transmembrane region" description="Helical" evidence="8">
    <location>
        <begin position="97"/>
        <end position="121"/>
    </location>
</feature>
<feature type="transmembrane region" description="Helical" evidence="8">
    <location>
        <begin position="167"/>
        <end position="194"/>
    </location>
</feature>
<reference evidence="10" key="1">
    <citation type="submission" date="2025-08" db="UniProtKB">
        <authorList>
            <consortium name="RefSeq"/>
        </authorList>
    </citation>
    <scope>IDENTIFICATION</scope>
</reference>
<dbReference type="CDD" id="cd00333">
    <property type="entry name" value="MIP"/>
    <property type="match status" value="1"/>
</dbReference>
<comment type="similarity">
    <text evidence="6">Belongs to the MIP/aquaporin (TC 1.A.8) family. TIP (TC 1.A.8.10) subfamily.</text>
</comment>
<dbReference type="KEGG" id="egu:105042250"/>
<dbReference type="GeneID" id="105042250"/>
<evidence type="ECO:0000256" key="1">
    <source>
        <dbReference type="ARBA" id="ARBA00004141"/>
    </source>
</evidence>
<dbReference type="PANTHER" id="PTHR45665">
    <property type="entry name" value="AQUAPORIN-8"/>
    <property type="match status" value="1"/>
</dbReference>
<evidence type="ECO:0000313" key="9">
    <source>
        <dbReference type="Proteomes" id="UP000504607"/>
    </source>
</evidence>
<dbReference type="Gene3D" id="1.20.1080.10">
    <property type="entry name" value="Glycerol uptake facilitator protein"/>
    <property type="match status" value="1"/>
</dbReference>
<dbReference type="InterPro" id="IPR034294">
    <property type="entry name" value="Aquaporin_transptr"/>
</dbReference>
<dbReference type="AlphaFoldDB" id="A0A6I9R0V1"/>
<dbReference type="FunCoup" id="A0A6I9R0V1">
    <property type="interactions" value="820"/>
</dbReference>
<evidence type="ECO:0000313" key="10">
    <source>
        <dbReference type="RefSeq" id="XP_010917689.1"/>
    </source>
</evidence>
<keyword evidence="3 7" id="KW-0812">Transmembrane</keyword>
<feature type="transmembrane region" description="Helical" evidence="8">
    <location>
        <begin position="21"/>
        <end position="40"/>
    </location>
</feature>
<organism evidence="9 10">
    <name type="scientific">Elaeis guineensis var. tenera</name>
    <name type="common">Oil palm</name>
    <dbReference type="NCBI Taxonomy" id="51953"/>
    <lineage>
        <taxon>Eukaryota</taxon>
        <taxon>Viridiplantae</taxon>
        <taxon>Streptophyta</taxon>
        <taxon>Embryophyta</taxon>
        <taxon>Tracheophyta</taxon>
        <taxon>Spermatophyta</taxon>
        <taxon>Magnoliopsida</taxon>
        <taxon>Liliopsida</taxon>
        <taxon>Arecaceae</taxon>
        <taxon>Arecoideae</taxon>
        <taxon>Cocoseae</taxon>
        <taxon>Elaeidinae</taxon>
        <taxon>Elaeis</taxon>
    </lineage>
</organism>
<proteinExistence type="inferred from homology"/>
<dbReference type="Pfam" id="PF00230">
    <property type="entry name" value="MIP"/>
    <property type="match status" value="1"/>
</dbReference>
<evidence type="ECO:0000256" key="4">
    <source>
        <dbReference type="ARBA" id="ARBA00022989"/>
    </source>
</evidence>
<accession>A0A6I9R0V1</accession>
<protein>
    <submittedName>
        <fullName evidence="10">Aquaporin TIP4-4 isoform X1</fullName>
    </submittedName>
</protein>
<dbReference type="Proteomes" id="UP000504607">
    <property type="component" value="Chromosome 1"/>
</dbReference>
<gene>
    <name evidence="10" type="primary">LOC105042250</name>
</gene>
<evidence type="ECO:0000256" key="6">
    <source>
        <dbReference type="ARBA" id="ARBA00038477"/>
    </source>
</evidence>